<gene>
    <name evidence="1" type="ORF">K1T71_006555</name>
</gene>
<evidence type="ECO:0000313" key="2">
    <source>
        <dbReference type="Proteomes" id="UP000824533"/>
    </source>
</evidence>
<dbReference type="Proteomes" id="UP000824533">
    <property type="component" value="Linkage Group LG11"/>
</dbReference>
<name>A0ACC1D2R2_9NEOP</name>
<comment type="caution">
    <text evidence="1">The sequence shown here is derived from an EMBL/GenBank/DDBJ whole genome shotgun (WGS) entry which is preliminary data.</text>
</comment>
<sequence>MSRVHTFLFLCLIFKQIANANLMYIIDTPKYYLVNSTFEFENNELDKPVLAASSAGCANVGEFCNDNSDCCSNSCLGFLKRCVSGEELVKIIG</sequence>
<organism evidence="1 2">
    <name type="scientific">Dendrolimus kikuchii</name>
    <dbReference type="NCBI Taxonomy" id="765133"/>
    <lineage>
        <taxon>Eukaryota</taxon>
        <taxon>Metazoa</taxon>
        <taxon>Ecdysozoa</taxon>
        <taxon>Arthropoda</taxon>
        <taxon>Hexapoda</taxon>
        <taxon>Insecta</taxon>
        <taxon>Pterygota</taxon>
        <taxon>Neoptera</taxon>
        <taxon>Endopterygota</taxon>
        <taxon>Lepidoptera</taxon>
        <taxon>Glossata</taxon>
        <taxon>Ditrysia</taxon>
        <taxon>Bombycoidea</taxon>
        <taxon>Lasiocampidae</taxon>
        <taxon>Dendrolimus</taxon>
    </lineage>
</organism>
<protein>
    <submittedName>
        <fullName evidence="1">Uncharacterized protein</fullName>
    </submittedName>
</protein>
<accession>A0ACC1D2R2</accession>
<reference evidence="1 2" key="1">
    <citation type="journal article" date="2021" name="Front. Genet.">
        <title>Chromosome-Level Genome Assembly Reveals Significant Gene Expansion in the Toll and IMD Signaling Pathways of Dendrolimus kikuchii.</title>
        <authorList>
            <person name="Zhou J."/>
            <person name="Wu P."/>
            <person name="Xiong Z."/>
            <person name="Liu N."/>
            <person name="Zhao N."/>
            <person name="Ji M."/>
            <person name="Qiu Y."/>
            <person name="Yang B."/>
        </authorList>
    </citation>
    <scope>NUCLEOTIDE SEQUENCE [LARGE SCALE GENOMIC DNA]</scope>
    <source>
        <strain evidence="1">Ann1</strain>
    </source>
</reference>
<evidence type="ECO:0000313" key="1">
    <source>
        <dbReference type="EMBL" id="KAJ0177682.1"/>
    </source>
</evidence>
<dbReference type="EMBL" id="CM034397">
    <property type="protein sequence ID" value="KAJ0177682.1"/>
    <property type="molecule type" value="Genomic_DNA"/>
</dbReference>
<proteinExistence type="predicted"/>
<keyword evidence="2" id="KW-1185">Reference proteome</keyword>